<feature type="compositionally biased region" description="Low complexity" evidence="7">
    <location>
        <begin position="532"/>
        <end position="559"/>
    </location>
</feature>
<feature type="domain" description="Cytochrome b561" evidence="9">
    <location>
        <begin position="1085"/>
        <end position="1285"/>
    </location>
</feature>
<dbReference type="GO" id="GO:0016020">
    <property type="term" value="C:membrane"/>
    <property type="evidence" value="ECO:0007669"/>
    <property type="project" value="UniProtKB-SubCell"/>
</dbReference>
<dbReference type="EMBL" id="AGSI01000006">
    <property type="protein sequence ID" value="EIE24291.1"/>
    <property type="molecule type" value="Genomic_DNA"/>
</dbReference>
<feature type="region of interest" description="Disordered" evidence="7">
    <location>
        <begin position="206"/>
        <end position="287"/>
    </location>
</feature>
<keyword evidence="2" id="KW-0813">Transport</keyword>
<feature type="compositionally biased region" description="Low complexity" evidence="7">
    <location>
        <begin position="780"/>
        <end position="797"/>
    </location>
</feature>
<dbReference type="PANTHER" id="PTHR23130:SF171">
    <property type="entry name" value="OS01G0895300 PROTEIN"/>
    <property type="match status" value="1"/>
</dbReference>
<evidence type="ECO:0000256" key="7">
    <source>
        <dbReference type="SAM" id="MobiDB-lite"/>
    </source>
</evidence>
<organism evidence="10 11">
    <name type="scientific">Coccomyxa subellipsoidea (strain C-169)</name>
    <name type="common">Green microalga</name>
    <dbReference type="NCBI Taxonomy" id="574566"/>
    <lineage>
        <taxon>Eukaryota</taxon>
        <taxon>Viridiplantae</taxon>
        <taxon>Chlorophyta</taxon>
        <taxon>core chlorophytes</taxon>
        <taxon>Trebouxiophyceae</taxon>
        <taxon>Trebouxiophyceae incertae sedis</taxon>
        <taxon>Coccomyxaceae</taxon>
        <taxon>Coccomyxa</taxon>
        <taxon>Coccomyxa subellipsoidea</taxon>
    </lineage>
</organism>
<dbReference type="STRING" id="574566.I0Z0X2"/>
<name>I0Z0X2_COCSC</name>
<feature type="compositionally biased region" description="Low complexity" evidence="7">
    <location>
        <begin position="881"/>
        <end position="908"/>
    </location>
</feature>
<evidence type="ECO:0000256" key="4">
    <source>
        <dbReference type="ARBA" id="ARBA00022982"/>
    </source>
</evidence>
<keyword evidence="4" id="KW-0249">Electron transport</keyword>
<feature type="transmembrane region" description="Helical" evidence="8">
    <location>
        <begin position="1128"/>
        <end position="1148"/>
    </location>
</feature>
<dbReference type="Gene3D" id="1.20.120.1770">
    <property type="match status" value="1"/>
</dbReference>
<feature type="compositionally biased region" description="Pro residues" evidence="7">
    <location>
        <begin position="520"/>
        <end position="531"/>
    </location>
</feature>
<feature type="region of interest" description="Disordered" evidence="7">
    <location>
        <begin position="122"/>
        <end position="142"/>
    </location>
</feature>
<feature type="transmembrane region" description="Helical" evidence="8">
    <location>
        <begin position="1155"/>
        <end position="1180"/>
    </location>
</feature>
<feature type="transmembrane region" description="Helical" evidence="8">
    <location>
        <begin position="1192"/>
        <end position="1211"/>
    </location>
</feature>
<comment type="caution">
    <text evidence="10">The sequence shown here is derived from an EMBL/GenBank/DDBJ whole genome shotgun (WGS) entry which is preliminary data.</text>
</comment>
<feature type="compositionally biased region" description="Gly residues" evidence="7">
    <location>
        <begin position="1362"/>
        <end position="1377"/>
    </location>
</feature>
<feature type="transmembrane region" description="Helical" evidence="8">
    <location>
        <begin position="1255"/>
        <end position="1276"/>
    </location>
</feature>
<keyword evidence="11" id="KW-1185">Reference proteome</keyword>
<feature type="region of interest" description="Disordered" evidence="7">
    <location>
        <begin position="1487"/>
        <end position="1559"/>
    </location>
</feature>
<feature type="region of interest" description="Disordered" evidence="7">
    <location>
        <begin position="776"/>
        <end position="816"/>
    </location>
</feature>
<evidence type="ECO:0000256" key="2">
    <source>
        <dbReference type="ARBA" id="ARBA00022448"/>
    </source>
</evidence>
<evidence type="ECO:0000256" key="8">
    <source>
        <dbReference type="SAM" id="Phobius"/>
    </source>
</evidence>
<dbReference type="eggNOG" id="KOG4293">
    <property type="taxonomic scope" value="Eukaryota"/>
</dbReference>
<feature type="compositionally biased region" description="Low complexity" evidence="7">
    <location>
        <begin position="395"/>
        <end position="423"/>
    </location>
</feature>
<feature type="compositionally biased region" description="Low complexity" evidence="7">
    <location>
        <begin position="488"/>
        <end position="511"/>
    </location>
</feature>
<keyword evidence="6 8" id="KW-0472">Membrane</keyword>
<protein>
    <recommendedName>
        <fullName evidence="9">Cytochrome b561 domain-containing protein</fullName>
    </recommendedName>
</protein>
<dbReference type="PANTHER" id="PTHR23130">
    <property type="entry name" value="CYTOCHROME B561 AND DOMON DOMAIN-CONTAINING PROTEIN"/>
    <property type="match status" value="1"/>
</dbReference>
<dbReference type="SMART" id="SM00665">
    <property type="entry name" value="B561"/>
    <property type="match status" value="1"/>
</dbReference>
<evidence type="ECO:0000256" key="3">
    <source>
        <dbReference type="ARBA" id="ARBA00022692"/>
    </source>
</evidence>
<dbReference type="Pfam" id="PF03188">
    <property type="entry name" value="Cytochrom_B561"/>
    <property type="match status" value="1"/>
</dbReference>
<evidence type="ECO:0000256" key="5">
    <source>
        <dbReference type="ARBA" id="ARBA00022989"/>
    </source>
</evidence>
<dbReference type="InterPro" id="IPR006593">
    <property type="entry name" value="Cyt_b561/ferric_Rdtase_TM"/>
</dbReference>
<evidence type="ECO:0000256" key="6">
    <source>
        <dbReference type="ARBA" id="ARBA00023136"/>
    </source>
</evidence>
<accession>I0Z0X2</accession>
<feature type="region of interest" description="Disordered" evidence="7">
    <location>
        <begin position="466"/>
        <end position="559"/>
    </location>
</feature>
<keyword evidence="3 8" id="KW-0812">Transmembrane</keyword>
<gene>
    <name evidence="10" type="ORF">COCSUDRAFT_65830</name>
</gene>
<feature type="region of interest" description="Disordered" evidence="7">
    <location>
        <begin position="1"/>
        <end position="67"/>
    </location>
</feature>
<evidence type="ECO:0000313" key="10">
    <source>
        <dbReference type="EMBL" id="EIE24291.1"/>
    </source>
</evidence>
<reference evidence="10 11" key="1">
    <citation type="journal article" date="2012" name="Genome Biol.">
        <title>The genome of the polar eukaryotic microalga coccomyxa subellipsoidea reveals traits of cold adaptation.</title>
        <authorList>
            <person name="Blanc G."/>
            <person name="Agarkova I."/>
            <person name="Grimwood J."/>
            <person name="Kuo A."/>
            <person name="Brueggeman A."/>
            <person name="Dunigan D."/>
            <person name="Gurnon J."/>
            <person name="Ladunga I."/>
            <person name="Lindquist E."/>
            <person name="Lucas S."/>
            <person name="Pangilinan J."/>
            <person name="Proschold T."/>
            <person name="Salamov A."/>
            <person name="Schmutz J."/>
            <person name="Weeks D."/>
            <person name="Yamada T."/>
            <person name="Claverie J.M."/>
            <person name="Grigoriev I."/>
            <person name="Van Etten J."/>
            <person name="Lomsadze A."/>
            <person name="Borodovsky M."/>
        </authorList>
    </citation>
    <scope>NUCLEOTIDE SEQUENCE [LARGE SCALE GENOMIC DNA]</scope>
    <source>
        <strain evidence="10 11">C-169</strain>
    </source>
</reference>
<comment type="subcellular location">
    <subcellularLocation>
        <location evidence="1">Membrane</location>
    </subcellularLocation>
</comment>
<feature type="region of interest" description="Disordered" evidence="7">
    <location>
        <begin position="392"/>
        <end position="423"/>
    </location>
</feature>
<dbReference type="CDD" id="cd08760">
    <property type="entry name" value="Cyt_b561_FRRS1_like"/>
    <property type="match status" value="1"/>
</dbReference>
<feature type="transmembrane region" description="Helical" evidence="8">
    <location>
        <begin position="1232"/>
        <end position="1249"/>
    </location>
</feature>
<sequence>MRLPEGGSAAQRRLLQQGTSPALLSSYPGQEADSADSNAGSNPQPLFPPPPAPARTDADVAGQRLQFSPNAEAATFSAVDVNGGPSVTVVDNSPGLPALGAYPGAASADPVISAPPAFPDFASPDTAGAAGPPAEQGTPPTAVFSNAADAAAAPVPAAVPTAAPQAATAAAPQAAMAAVPPAAAAAVPPPQAAAAPKGAAAAVPPSAATAKAPAQATPVPTQSRTPTPAATPTAKAPAKAAAAPTPSARPPAKAAPATIPAPTSKAAAAPSPQATPAAQPPAAESATAVPDLAGLLTEAAPAPAPTSADEVAAALSQFSPGALAPVTQQNLSSLASAAGQDHSSVNGQNLTALGGANVGGLVGSALGGGNTLAPAPAPLAAQLINSVVPPSAAIPTPDQTPASAAAATTAAEPPTAKAALPPAPAAAITDEAAAAAALENLANQASSPAQATDAALAAALAAAATPPAPAPRPAAARKPSAPIPAPLKAPARAPTRAPAAAPKATAPAPRAVKSNTAAPPAQPPTAEPAPVPAASTDDSSAAAQDLAEAASAPTPAQGADDAAALAAALAAANTQPPAPAPAPAQSTAAPTPMLAAADAAAAAVAALAAASQAPGASQAAVDAAIAGQLAGAPAPSPAGGPAASGITPTSVALAPSFYDSIGTGGARRKSPVPAAVLAPLLAPAPAPVLVPAAAPVPAPVVTPAAAPGGFGSVDGAPAPAATALSPAAADTYGTDADAALANAALQNLYAPPPLLPAAVPAPAPSMVFPPRVAPAPAPARNPRVSSSSLADSPLAAPEQPPPYAPPPLGNVTLTFTPPAGPAEDIGYYPGDPNAPPAAPELALAPAGAAIPAAAPAPEPSITEIGGGARRPTKPAAPAPAPAAGALPSPQLAPAPSLAAPVSAPAPAPEAAAFGGVPAPAPGPILAPDLAAAFPPAAAEGTPVQAPAPAAVSAAAPAPSVAAALAPGPAGQQVVNLALSLDSPGLANLSPANKAAIQQALAKQLNLAPEQIMVVGVRSPGSVPTRRRTMLQQAGQTSQASVVDVQIRPAPDQTAGVLAALSQGSFPAAFKDQLASAGLPVQSAGVAAVSQSVAPPVIPSPPSPEERKELENDAALVGYNLKMIRIHGWLMFAAFVIFLPFAILTAFAFKNWQPYWFYVHITAIVLALVSAAAGLVVGFTLINDDTYEWVHKWVGTAVVAALLIQVVIAFLVRPPPDSKFRKYWNMGHYWWGRFILVVSLGNFFFGLWMLHSTPLFYIVPTAILLFWCFVGIVKELFSWSRLGSRKNRTNAAETLRMDYHMRGGPRKPIQELYSAPVPGNGASLHTRPSYMGAGGNAAYGNPHSGGSSGWTELSTAVNSQGVAPGGPQKGAAAGGPGGPSMPPSAFAAPGRVDPGDWGDEDGGPLRDAGGPSGSNLPRPPLHPLPSHGSFSSQLPPRPSELLKEGKVGAGEQIIARRRNRRLVPEGVPLNSRLSGGLSGNLDANIGKRAADAYRPRPRPSRILSTPPEEMFGDEDSPPAHTGRPAAGHNGLQGSPTESNQSTDENDLPPAVKARINSYYK</sequence>
<proteinExistence type="predicted"/>
<evidence type="ECO:0000256" key="1">
    <source>
        <dbReference type="ARBA" id="ARBA00004370"/>
    </source>
</evidence>
<feature type="compositionally biased region" description="Polar residues" evidence="7">
    <location>
        <begin position="1530"/>
        <end position="1541"/>
    </location>
</feature>
<evidence type="ECO:0000313" key="11">
    <source>
        <dbReference type="Proteomes" id="UP000007264"/>
    </source>
</evidence>
<feature type="region of interest" description="Disordered" evidence="7">
    <location>
        <begin position="852"/>
        <end position="908"/>
    </location>
</feature>
<dbReference type="OrthoDB" id="19261at2759"/>
<dbReference type="PROSITE" id="PS50939">
    <property type="entry name" value="CYTOCHROME_B561"/>
    <property type="match status" value="1"/>
</dbReference>
<dbReference type="KEGG" id="csl:COCSUDRAFT_65830"/>
<evidence type="ECO:0000259" key="9">
    <source>
        <dbReference type="PROSITE" id="PS50939"/>
    </source>
</evidence>
<dbReference type="Proteomes" id="UP000007264">
    <property type="component" value="Unassembled WGS sequence"/>
</dbReference>
<feature type="compositionally biased region" description="Pro residues" evidence="7">
    <location>
        <begin position="798"/>
        <end position="808"/>
    </location>
</feature>
<feature type="region of interest" description="Disordered" evidence="7">
    <location>
        <begin position="1356"/>
        <end position="1447"/>
    </location>
</feature>
<dbReference type="GeneID" id="17042289"/>
<dbReference type="RefSeq" id="XP_005648835.1">
    <property type="nucleotide sequence ID" value="XM_005648778.1"/>
</dbReference>
<feature type="compositionally biased region" description="Polar residues" evidence="7">
    <location>
        <begin position="14"/>
        <end position="23"/>
    </location>
</feature>
<keyword evidence="5 8" id="KW-1133">Transmembrane helix</keyword>